<evidence type="ECO:0000313" key="2">
    <source>
        <dbReference type="Proteomes" id="UP000886856"/>
    </source>
</evidence>
<gene>
    <name evidence="1" type="ORF">H9948_06960</name>
</gene>
<proteinExistence type="predicted"/>
<name>A0A9D2I043_9LACT</name>
<dbReference type="EMBL" id="DWYW01000160">
    <property type="protein sequence ID" value="HJA90515.1"/>
    <property type="molecule type" value="Genomic_DNA"/>
</dbReference>
<reference evidence="1" key="2">
    <citation type="submission" date="2021-04" db="EMBL/GenBank/DDBJ databases">
        <authorList>
            <person name="Gilroy R."/>
        </authorList>
    </citation>
    <scope>NUCLEOTIDE SEQUENCE</scope>
    <source>
        <strain evidence="1">CHK171-505</strain>
    </source>
</reference>
<organism evidence="1 2">
    <name type="scientific">Candidatus Jeotgalibaca merdavium</name>
    <dbReference type="NCBI Taxonomy" id="2838627"/>
    <lineage>
        <taxon>Bacteria</taxon>
        <taxon>Bacillati</taxon>
        <taxon>Bacillota</taxon>
        <taxon>Bacilli</taxon>
        <taxon>Lactobacillales</taxon>
        <taxon>Carnobacteriaceae</taxon>
        <taxon>Jeotgalibaca</taxon>
    </lineage>
</organism>
<accession>A0A9D2I043</accession>
<protein>
    <submittedName>
        <fullName evidence="1">Uncharacterized protein</fullName>
    </submittedName>
</protein>
<comment type="caution">
    <text evidence="1">The sequence shown here is derived from an EMBL/GenBank/DDBJ whole genome shotgun (WGS) entry which is preliminary data.</text>
</comment>
<evidence type="ECO:0000313" key="1">
    <source>
        <dbReference type="EMBL" id="HJA90515.1"/>
    </source>
</evidence>
<dbReference type="AlphaFoldDB" id="A0A9D2I043"/>
<sequence length="54" mass="6358">MKLYKVVGFEDAGPAFWFTVTAENFREALRTIDSHYYVTHTAFQRLEITEVEND</sequence>
<dbReference type="Proteomes" id="UP000886856">
    <property type="component" value="Unassembled WGS sequence"/>
</dbReference>
<reference evidence="1" key="1">
    <citation type="journal article" date="2021" name="PeerJ">
        <title>Extensive microbial diversity within the chicken gut microbiome revealed by metagenomics and culture.</title>
        <authorList>
            <person name="Gilroy R."/>
            <person name="Ravi A."/>
            <person name="Getino M."/>
            <person name="Pursley I."/>
            <person name="Horton D.L."/>
            <person name="Alikhan N.F."/>
            <person name="Baker D."/>
            <person name="Gharbi K."/>
            <person name="Hall N."/>
            <person name="Watson M."/>
            <person name="Adriaenssens E.M."/>
            <person name="Foster-Nyarko E."/>
            <person name="Jarju S."/>
            <person name="Secka A."/>
            <person name="Antonio M."/>
            <person name="Oren A."/>
            <person name="Chaudhuri R.R."/>
            <person name="La Ragione R."/>
            <person name="Hildebrand F."/>
            <person name="Pallen M.J."/>
        </authorList>
    </citation>
    <scope>NUCLEOTIDE SEQUENCE</scope>
    <source>
        <strain evidence="1">CHK171-505</strain>
    </source>
</reference>